<evidence type="ECO:0000313" key="1">
    <source>
        <dbReference type="EnsemblMetazoa" id="PPA35966.1"/>
    </source>
</evidence>
<reference evidence="2" key="1">
    <citation type="journal article" date="2008" name="Nat. Genet.">
        <title>The Pristionchus pacificus genome provides a unique perspective on nematode lifestyle and parasitism.</title>
        <authorList>
            <person name="Dieterich C."/>
            <person name="Clifton S.W."/>
            <person name="Schuster L.N."/>
            <person name="Chinwalla A."/>
            <person name="Delehaunty K."/>
            <person name="Dinkelacker I."/>
            <person name="Fulton L."/>
            <person name="Fulton R."/>
            <person name="Godfrey J."/>
            <person name="Minx P."/>
            <person name="Mitreva M."/>
            <person name="Roeseler W."/>
            <person name="Tian H."/>
            <person name="Witte H."/>
            <person name="Yang S.P."/>
            <person name="Wilson R.K."/>
            <person name="Sommer R.J."/>
        </authorList>
    </citation>
    <scope>NUCLEOTIDE SEQUENCE [LARGE SCALE GENOMIC DNA]</scope>
    <source>
        <strain evidence="2">PS312</strain>
    </source>
</reference>
<evidence type="ECO:0000313" key="2">
    <source>
        <dbReference type="Proteomes" id="UP000005239"/>
    </source>
</evidence>
<name>A0A2A6BK90_PRIPA</name>
<dbReference type="Pfam" id="PF10853">
    <property type="entry name" value="DUF2650"/>
    <property type="match status" value="1"/>
</dbReference>
<keyword evidence="2" id="KW-1185">Reference proteome</keyword>
<organism evidence="1 2">
    <name type="scientific">Pristionchus pacificus</name>
    <name type="common">Parasitic nematode worm</name>
    <dbReference type="NCBI Taxonomy" id="54126"/>
    <lineage>
        <taxon>Eukaryota</taxon>
        <taxon>Metazoa</taxon>
        <taxon>Ecdysozoa</taxon>
        <taxon>Nematoda</taxon>
        <taxon>Chromadorea</taxon>
        <taxon>Rhabditida</taxon>
        <taxon>Rhabditina</taxon>
        <taxon>Diplogasteromorpha</taxon>
        <taxon>Diplogasteroidea</taxon>
        <taxon>Neodiplogasteridae</taxon>
        <taxon>Pristionchus</taxon>
    </lineage>
</organism>
<reference evidence="1" key="2">
    <citation type="submission" date="2022-06" db="UniProtKB">
        <authorList>
            <consortium name="EnsemblMetazoa"/>
        </authorList>
    </citation>
    <scope>IDENTIFICATION</scope>
    <source>
        <strain evidence="1">PS312</strain>
    </source>
</reference>
<dbReference type="OrthoDB" id="5874082at2759"/>
<protein>
    <submittedName>
        <fullName evidence="1">Uncharacterized protein</fullName>
    </submittedName>
</protein>
<dbReference type="PANTHER" id="PTHR34149:SF6">
    <property type="entry name" value="TRANSMEMBRANE PROTEIN"/>
    <property type="match status" value="1"/>
</dbReference>
<dbReference type="EnsemblMetazoa" id="PPA35966.1">
    <property type="protein sequence ID" value="PPA35966.1"/>
    <property type="gene ID" value="WBGene00274335"/>
</dbReference>
<proteinExistence type="predicted"/>
<gene>
    <name evidence="1" type="primary">WBGene00274335</name>
</gene>
<accession>A0A2A6BK90</accession>
<dbReference type="InterPro" id="IPR022559">
    <property type="entry name" value="SUP-1-like"/>
</dbReference>
<dbReference type="AlphaFoldDB" id="A0A2A6BK90"/>
<dbReference type="Proteomes" id="UP000005239">
    <property type="component" value="Unassembled WGS sequence"/>
</dbReference>
<accession>A0A8R1YTD6</accession>
<dbReference type="PANTHER" id="PTHR34149">
    <property type="entry name" value="PROTEIN CBG11905-RELATED"/>
    <property type="match status" value="1"/>
</dbReference>
<sequence>SDSMRLRPTLPPLSNDSIPSTTPMTTFVSLDDSRDRLLNALWCPLRQFGTQCPDPTLISYYSCCGELNNRCCSHLRLYILILIFSLPLLLLVPLIGVLARRAKKALGRRQDAVTQTKYRRGLVLIDQTIEETIEPNEELMELR</sequence>